<evidence type="ECO:0000313" key="4">
    <source>
        <dbReference type="Proteomes" id="UP000233565"/>
    </source>
</evidence>
<dbReference type="SUPFAM" id="SSF69304">
    <property type="entry name" value="Tricorn protease N-terminal domain"/>
    <property type="match status" value="1"/>
</dbReference>
<sequence length="647" mass="71178">MPGGDRLIRSRGFTVRARPRRRGRRRYVWSIFRPPGSGVCALACRREDVLMRVFSQRRFASGAFAAVLVVAMTGTSYAASPRDGSYGGEAQDSEPRTTRLIAYSGSGLEGRQPQIYTIRTDGSHRRQLTTTGGYNPIWSHDGAQIAFQRNDWIWQMNASGASRKRLVQGYSPAWAPDGKRLTYSCREGVGLCVLDVATGAETLIVAATDTWSGADSSTWSPDGTWIAFTRISTDGDEYTQHRQLFRVRADGSELVPIPHTYPRATSPDWSPDGATILYTDVYSGRGGEESGDIWSIRPDGTGKRRVTRTAGSQVSGAWSPDGDRIAMYNGPEFPYANMDGVWTTKADGTGRKFVVRAAGAPSWHPTKAWAPTPVPESGSASGQRIAFVAASEAGYDLFTVHPGSQSVEQLTTTGTAHSPTWSPDHTQIAYGSHSDSGIWLIDVRTRTRHRVADLSYPWQFSMAWSPDGRQMVWPDANELIVFDLRTRQRTTITLETDGASLYPTWSPNGRQIAFALQSSLGRWDIAVVSARGGDVRRVIRLPGVETHLNWSPDGRRLLFAHRSGPYWAETTSLFSVRPDGSDVRELKSTPGLDAEPAWSPDGRHFAYYSDGPAPYGKAPQPGIWTAGPYGGSPRLVHRDRAITDVDW</sequence>
<dbReference type="InterPro" id="IPR011659">
    <property type="entry name" value="WD40"/>
</dbReference>
<comment type="similarity">
    <text evidence="1">Belongs to the TolB family.</text>
</comment>
<dbReference type="Proteomes" id="UP000233565">
    <property type="component" value="Unassembled WGS sequence"/>
</dbReference>
<dbReference type="EMBL" id="PJBV01000032">
    <property type="protein sequence ID" value="PKH39051.1"/>
    <property type="molecule type" value="Genomic_DNA"/>
</dbReference>
<organism evidence="3 4">
    <name type="scientific">Nocardioides alpinus</name>
    <dbReference type="NCBI Taxonomy" id="748909"/>
    <lineage>
        <taxon>Bacteria</taxon>
        <taxon>Bacillati</taxon>
        <taxon>Actinomycetota</taxon>
        <taxon>Actinomycetes</taxon>
        <taxon>Propionibacteriales</taxon>
        <taxon>Nocardioidaceae</taxon>
        <taxon>Nocardioides</taxon>
    </lineage>
</organism>
<reference evidence="3 4" key="1">
    <citation type="submission" date="2017-12" db="EMBL/GenBank/DDBJ databases">
        <title>Pharmacopeia of the Arctic Ocean.</title>
        <authorList>
            <person name="Collins E."/>
            <person name="Ducluzeau A.-L."/>
        </authorList>
    </citation>
    <scope>NUCLEOTIDE SEQUENCE [LARGE SCALE GENOMIC DNA]</scope>
    <source>
        <strain evidence="3 4">DSM 23325</strain>
    </source>
</reference>
<dbReference type="Gene3D" id="2.120.10.60">
    <property type="entry name" value="Tricorn protease N-terminal domain"/>
    <property type="match status" value="1"/>
</dbReference>
<evidence type="ECO:0000256" key="1">
    <source>
        <dbReference type="ARBA" id="ARBA00009820"/>
    </source>
</evidence>
<name>A0ABX4QVU3_9ACTN</name>
<keyword evidence="4" id="KW-1185">Reference proteome</keyword>
<comment type="caution">
    <text evidence="3">The sequence shown here is derived from an EMBL/GenBank/DDBJ whole genome shotgun (WGS) entry which is preliminary data.</text>
</comment>
<dbReference type="SUPFAM" id="SSF82171">
    <property type="entry name" value="DPP6 N-terminal domain-like"/>
    <property type="match status" value="1"/>
</dbReference>
<proteinExistence type="inferred from homology"/>
<dbReference type="Pfam" id="PF07676">
    <property type="entry name" value="PD40"/>
    <property type="match status" value="8"/>
</dbReference>
<dbReference type="PANTHER" id="PTHR36842:SF1">
    <property type="entry name" value="PROTEIN TOLB"/>
    <property type="match status" value="1"/>
</dbReference>
<evidence type="ECO:0000313" key="3">
    <source>
        <dbReference type="EMBL" id="PKH39051.1"/>
    </source>
</evidence>
<feature type="region of interest" description="Disordered" evidence="2">
    <location>
        <begin position="289"/>
        <end position="318"/>
    </location>
</feature>
<dbReference type="PANTHER" id="PTHR36842">
    <property type="entry name" value="PROTEIN TOLB HOMOLOG"/>
    <property type="match status" value="1"/>
</dbReference>
<accession>A0ABX4QVU3</accession>
<dbReference type="InterPro" id="IPR011042">
    <property type="entry name" value="6-blade_b-propeller_TolB-like"/>
</dbReference>
<dbReference type="Gene3D" id="2.120.10.30">
    <property type="entry name" value="TolB, C-terminal domain"/>
    <property type="match status" value="3"/>
</dbReference>
<protein>
    <recommendedName>
        <fullName evidence="5">Component of the Tol biopolymer transport system</fullName>
    </recommendedName>
</protein>
<evidence type="ECO:0008006" key="5">
    <source>
        <dbReference type="Google" id="ProtNLM"/>
    </source>
</evidence>
<evidence type="ECO:0000256" key="2">
    <source>
        <dbReference type="SAM" id="MobiDB-lite"/>
    </source>
</evidence>
<gene>
    <name evidence="3" type="ORF">CXG46_15115</name>
</gene>